<dbReference type="NCBIfam" id="NF000955">
    <property type="entry name" value="PRK00099.1-1"/>
    <property type="match status" value="1"/>
</dbReference>
<proteinExistence type="inferred from homology"/>
<evidence type="ECO:0000313" key="6">
    <source>
        <dbReference type="EMBL" id="QLY40309.1"/>
    </source>
</evidence>
<dbReference type="InterPro" id="IPR047865">
    <property type="entry name" value="Ribosomal_uL10_bac_type"/>
</dbReference>
<dbReference type="KEGG" id="tbk:HF295_05320"/>
<dbReference type="InterPro" id="IPR043141">
    <property type="entry name" value="Ribosomal_uL10-like_sf"/>
</dbReference>
<keyword evidence="5" id="KW-0699">rRNA-binding</keyword>
<dbReference type="AlphaFoldDB" id="A0A7L6N6V4"/>
<keyword evidence="3 5" id="KW-0687">Ribonucleoprotein</keyword>
<comment type="function">
    <text evidence="5">Forms part of the ribosomal stalk, playing a central role in the interaction of the ribosome with GTP-bound translation factors.</text>
</comment>
<evidence type="ECO:0000256" key="1">
    <source>
        <dbReference type="ARBA" id="ARBA00008889"/>
    </source>
</evidence>
<comment type="subunit">
    <text evidence="5">Part of the ribosomal stalk of the 50S ribosomal subunit. The N-terminus interacts with L11 and the large rRNA to form the base of the stalk. The C-terminus forms an elongated spine to which L12 dimers bind in a sequential fashion forming a multimeric L10(L12)X complex.</text>
</comment>
<dbReference type="HAMAP" id="MF_00362">
    <property type="entry name" value="Ribosomal_uL10"/>
    <property type="match status" value="1"/>
</dbReference>
<gene>
    <name evidence="5" type="primary">rplJ</name>
    <name evidence="6" type="ORF">HF295_05320</name>
</gene>
<dbReference type="Pfam" id="PF00466">
    <property type="entry name" value="Ribosomal_L10"/>
    <property type="match status" value="1"/>
</dbReference>
<accession>A0A7L6N6V4</accession>
<evidence type="ECO:0000256" key="2">
    <source>
        <dbReference type="ARBA" id="ARBA00022980"/>
    </source>
</evidence>
<sequence length="170" mass="19042">MANQKVIDTKQLLVNEVAERMTNSKSVVIAEYQGLTVEKTQALRKLLREAGCEMFVIKNNIARRAAEEKGYSELVNDLVGPNSVVFSYEDQVSAAKVLYEFAKKNKKLKIKSGIVDGAYYQDEKIKEISQLPNKEGLLAMLAGQLYAPLRDLAIALDLLTKNDSEEEQEN</sequence>
<evidence type="ECO:0000256" key="5">
    <source>
        <dbReference type="HAMAP-Rule" id="MF_00362"/>
    </source>
</evidence>
<protein>
    <recommendedName>
        <fullName evidence="4 5">Large ribosomal subunit protein uL10</fullName>
    </recommendedName>
</protein>
<dbReference type="Gene3D" id="3.30.70.1730">
    <property type="match status" value="1"/>
</dbReference>
<dbReference type="PANTHER" id="PTHR11560">
    <property type="entry name" value="39S RIBOSOMAL PROTEIN L10, MITOCHONDRIAL"/>
    <property type="match status" value="1"/>
</dbReference>
<keyword evidence="5" id="KW-0694">RNA-binding</keyword>
<dbReference type="CDD" id="cd05797">
    <property type="entry name" value="Ribosomal_L10"/>
    <property type="match status" value="1"/>
</dbReference>
<keyword evidence="7" id="KW-1185">Reference proteome</keyword>
<evidence type="ECO:0000256" key="3">
    <source>
        <dbReference type="ARBA" id="ARBA00023274"/>
    </source>
</evidence>
<dbReference type="Proteomes" id="UP000512167">
    <property type="component" value="Chromosome"/>
</dbReference>
<dbReference type="GO" id="GO:1990904">
    <property type="term" value="C:ribonucleoprotein complex"/>
    <property type="evidence" value="ECO:0007669"/>
    <property type="project" value="UniProtKB-KW"/>
</dbReference>
<keyword evidence="2 5" id="KW-0689">Ribosomal protein</keyword>
<dbReference type="InterPro" id="IPR001790">
    <property type="entry name" value="Ribosomal_uL10"/>
</dbReference>
<evidence type="ECO:0000256" key="4">
    <source>
        <dbReference type="ARBA" id="ARBA00035202"/>
    </source>
</evidence>
<dbReference type="GO" id="GO:0005840">
    <property type="term" value="C:ribosome"/>
    <property type="evidence" value="ECO:0007669"/>
    <property type="project" value="UniProtKB-KW"/>
</dbReference>
<reference evidence="6 7" key="1">
    <citation type="submission" date="2020-04" db="EMBL/GenBank/DDBJ databases">
        <authorList>
            <person name="Zheng R.K."/>
            <person name="Sun C.M."/>
        </authorList>
    </citation>
    <scope>NUCLEOTIDE SEQUENCE [LARGE SCALE GENOMIC DNA]</scope>
    <source>
        <strain evidence="7">zrk29</strain>
    </source>
</reference>
<evidence type="ECO:0000313" key="7">
    <source>
        <dbReference type="Proteomes" id="UP000512167"/>
    </source>
</evidence>
<dbReference type="RefSeq" id="WP_312031136.1">
    <property type="nucleotide sequence ID" value="NZ_CP051151.1"/>
</dbReference>
<name>A0A7L6N6V4_9MOLU</name>
<dbReference type="GO" id="GO:0006412">
    <property type="term" value="P:translation"/>
    <property type="evidence" value="ECO:0007669"/>
    <property type="project" value="UniProtKB-UniRule"/>
</dbReference>
<dbReference type="GO" id="GO:0070180">
    <property type="term" value="F:large ribosomal subunit rRNA binding"/>
    <property type="evidence" value="ECO:0007669"/>
    <property type="project" value="UniProtKB-UniRule"/>
</dbReference>
<comment type="similarity">
    <text evidence="1 5">Belongs to the universal ribosomal protein uL10 family.</text>
</comment>
<organism evidence="6 7">
    <name type="scientific">Hujiaoplasma nucleasis</name>
    <dbReference type="NCBI Taxonomy" id="2725268"/>
    <lineage>
        <taxon>Bacteria</taxon>
        <taxon>Bacillati</taxon>
        <taxon>Mycoplasmatota</taxon>
        <taxon>Mollicutes</taxon>
        <taxon>Candidatus Izemoplasmatales</taxon>
        <taxon>Hujiaoplasmataceae</taxon>
        <taxon>Hujiaoplasma</taxon>
    </lineage>
</organism>
<dbReference type="InterPro" id="IPR022973">
    <property type="entry name" value="Ribosomal_uL10_bac"/>
</dbReference>
<dbReference type="EMBL" id="CP051151">
    <property type="protein sequence ID" value="QLY40309.1"/>
    <property type="molecule type" value="Genomic_DNA"/>
</dbReference>
<dbReference type="SUPFAM" id="SSF160369">
    <property type="entry name" value="Ribosomal protein L10-like"/>
    <property type="match status" value="1"/>
</dbReference>